<dbReference type="Proteomes" id="UP000299102">
    <property type="component" value="Unassembled WGS sequence"/>
</dbReference>
<comment type="caution">
    <text evidence="1">The sequence shown here is derived from an EMBL/GenBank/DDBJ whole genome shotgun (WGS) entry which is preliminary data.</text>
</comment>
<organism evidence="1 2">
    <name type="scientific">Eumeta variegata</name>
    <name type="common">Bagworm moth</name>
    <name type="synonym">Eumeta japonica</name>
    <dbReference type="NCBI Taxonomy" id="151549"/>
    <lineage>
        <taxon>Eukaryota</taxon>
        <taxon>Metazoa</taxon>
        <taxon>Ecdysozoa</taxon>
        <taxon>Arthropoda</taxon>
        <taxon>Hexapoda</taxon>
        <taxon>Insecta</taxon>
        <taxon>Pterygota</taxon>
        <taxon>Neoptera</taxon>
        <taxon>Endopterygota</taxon>
        <taxon>Lepidoptera</taxon>
        <taxon>Glossata</taxon>
        <taxon>Ditrysia</taxon>
        <taxon>Tineoidea</taxon>
        <taxon>Psychidae</taxon>
        <taxon>Oiketicinae</taxon>
        <taxon>Eumeta</taxon>
    </lineage>
</organism>
<name>A0A4C1U1L3_EUMVA</name>
<keyword evidence="2" id="KW-1185">Reference proteome</keyword>
<sequence>MSKLPPGDTWWKQPSPQAVPHALMASSLSARAAKLGLRSAVRSTQPNSTLLITRYRRVSTHPGLPLFTSARASVFSGFLAVWRRLNDGQRFLSDFFIQPSFTMVQVRDRGLIVASCPGVFSLGIRPRRIRWQWFEPLIWNHAGAVAAPPAGARDHRACAH</sequence>
<protein>
    <submittedName>
        <fullName evidence="1">Uncharacterized protein</fullName>
    </submittedName>
</protein>
<evidence type="ECO:0000313" key="1">
    <source>
        <dbReference type="EMBL" id="GBP19716.1"/>
    </source>
</evidence>
<gene>
    <name evidence="1" type="ORF">EVAR_8876_1</name>
</gene>
<evidence type="ECO:0000313" key="2">
    <source>
        <dbReference type="Proteomes" id="UP000299102"/>
    </source>
</evidence>
<reference evidence="1 2" key="1">
    <citation type="journal article" date="2019" name="Commun. Biol.">
        <title>The bagworm genome reveals a unique fibroin gene that provides high tensile strength.</title>
        <authorList>
            <person name="Kono N."/>
            <person name="Nakamura H."/>
            <person name="Ohtoshi R."/>
            <person name="Tomita M."/>
            <person name="Numata K."/>
            <person name="Arakawa K."/>
        </authorList>
    </citation>
    <scope>NUCLEOTIDE SEQUENCE [LARGE SCALE GENOMIC DNA]</scope>
</reference>
<proteinExistence type="predicted"/>
<dbReference type="AlphaFoldDB" id="A0A4C1U1L3"/>
<dbReference type="EMBL" id="BGZK01000111">
    <property type="protein sequence ID" value="GBP19716.1"/>
    <property type="molecule type" value="Genomic_DNA"/>
</dbReference>
<accession>A0A4C1U1L3</accession>